<feature type="transmembrane region" description="Helical" evidence="15">
    <location>
        <begin position="251"/>
        <end position="270"/>
    </location>
</feature>
<evidence type="ECO:0000256" key="7">
    <source>
        <dbReference type="ARBA" id="ARBA00022729"/>
    </source>
</evidence>
<dbReference type="GO" id="GO:0015288">
    <property type="term" value="F:porin activity"/>
    <property type="evidence" value="ECO:0007669"/>
    <property type="project" value="UniProtKB-KW"/>
</dbReference>
<dbReference type="PROSITE" id="PS51257">
    <property type="entry name" value="PROKAR_LIPOPROTEIN"/>
    <property type="match status" value="1"/>
</dbReference>
<evidence type="ECO:0000259" key="18">
    <source>
        <dbReference type="Pfam" id="PF22461"/>
    </source>
</evidence>
<keyword evidence="14" id="KW-0449">Lipoprotein</keyword>
<evidence type="ECO:0000259" key="17">
    <source>
        <dbReference type="Pfam" id="PF02563"/>
    </source>
</evidence>
<feature type="domain" description="Polysaccharide export protein N-terminal" evidence="17">
    <location>
        <begin position="44"/>
        <end position="150"/>
    </location>
</feature>
<dbReference type="Proteomes" id="UP000035900">
    <property type="component" value="Unassembled WGS sequence"/>
</dbReference>
<dbReference type="EMBL" id="LFNG01000010">
    <property type="protein sequence ID" value="KMQ71124.1"/>
    <property type="molecule type" value="Genomic_DNA"/>
</dbReference>
<feature type="chain" id="PRO_5005289031" evidence="16">
    <location>
        <begin position="18"/>
        <end position="272"/>
    </location>
</feature>
<evidence type="ECO:0000256" key="13">
    <source>
        <dbReference type="ARBA" id="ARBA00023237"/>
    </source>
</evidence>
<keyword evidence="7 16" id="KW-0732">Signal</keyword>
<accession>A0A0J7IZA4</accession>
<keyword evidence="4" id="KW-1134">Transmembrane beta strand</keyword>
<keyword evidence="12" id="KW-0564">Palmitate</keyword>
<evidence type="ECO:0000256" key="3">
    <source>
        <dbReference type="ARBA" id="ARBA00022448"/>
    </source>
</evidence>
<dbReference type="GO" id="GO:0009279">
    <property type="term" value="C:cell outer membrane"/>
    <property type="evidence" value="ECO:0007669"/>
    <property type="project" value="UniProtKB-SubCell"/>
</dbReference>
<keyword evidence="8" id="KW-0625">Polysaccharide transport</keyword>
<evidence type="ECO:0000256" key="14">
    <source>
        <dbReference type="ARBA" id="ARBA00023288"/>
    </source>
</evidence>
<keyword evidence="20" id="KW-1185">Reference proteome</keyword>
<dbReference type="Gene3D" id="3.30.1950.10">
    <property type="entry name" value="wza like domain"/>
    <property type="match status" value="1"/>
</dbReference>
<organism evidence="19 20">
    <name type="scientific">Chryseobacterium koreense CCUG 49689</name>
    <dbReference type="NCBI Taxonomy" id="1304281"/>
    <lineage>
        <taxon>Bacteria</taxon>
        <taxon>Pseudomonadati</taxon>
        <taxon>Bacteroidota</taxon>
        <taxon>Flavobacteriia</taxon>
        <taxon>Flavobacteriales</taxon>
        <taxon>Weeksellaceae</taxon>
        <taxon>Chryseobacterium group</taxon>
        <taxon>Chryseobacterium</taxon>
    </lineage>
</organism>
<evidence type="ECO:0000256" key="8">
    <source>
        <dbReference type="ARBA" id="ARBA00023047"/>
    </source>
</evidence>
<dbReference type="RefSeq" id="WP_048499523.1">
    <property type="nucleotide sequence ID" value="NZ_LFNG01000010.1"/>
</dbReference>
<keyword evidence="11 15" id="KW-0472">Membrane</keyword>
<evidence type="ECO:0000256" key="11">
    <source>
        <dbReference type="ARBA" id="ARBA00023136"/>
    </source>
</evidence>
<evidence type="ECO:0000256" key="2">
    <source>
        <dbReference type="ARBA" id="ARBA00009450"/>
    </source>
</evidence>
<dbReference type="InterPro" id="IPR003715">
    <property type="entry name" value="Poly_export_N"/>
</dbReference>
<evidence type="ECO:0000256" key="9">
    <source>
        <dbReference type="ARBA" id="ARBA00023065"/>
    </source>
</evidence>
<proteinExistence type="inferred from homology"/>
<comment type="subcellular location">
    <subcellularLocation>
        <location evidence="1">Cell outer membrane</location>
        <topology evidence="1">Multi-pass membrane protein</topology>
    </subcellularLocation>
</comment>
<dbReference type="GO" id="GO:0046930">
    <property type="term" value="C:pore complex"/>
    <property type="evidence" value="ECO:0007669"/>
    <property type="project" value="UniProtKB-KW"/>
</dbReference>
<comment type="similarity">
    <text evidence="2">Belongs to the BexD/CtrA/VexA family.</text>
</comment>
<evidence type="ECO:0000256" key="10">
    <source>
        <dbReference type="ARBA" id="ARBA00023114"/>
    </source>
</evidence>
<keyword evidence="6 15" id="KW-0812">Transmembrane</keyword>
<keyword evidence="13" id="KW-0998">Cell outer membrane</keyword>
<sequence>MNKNLLLIAVCSLFLLAACKTKEKASNLNYMQNAEQIATEVSTQNQVSTIQVGDQLVILVTAKDMNVVKPFNQNFSSGDQANYSVGNNNTPQQGITQVSGPTYIVDASGDIDFPVLGKLNTTGKTLSVFKEELSDQLKSYIINPTVSVRLTNYKVTVLGEVNKPGQYIIPDGKATLLNALGLAGDLTMYGKRDDILLVRNVNGETTKARINLLDANFFNSPYYELKQNDVIYISSNQTKEKTAKLDPNTSTYIAIAGTVIGLAGIFITIFKK</sequence>
<dbReference type="PANTHER" id="PTHR33619">
    <property type="entry name" value="POLYSACCHARIDE EXPORT PROTEIN GFCE-RELATED"/>
    <property type="match status" value="1"/>
</dbReference>
<evidence type="ECO:0000313" key="20">
    <source>
        <dbReference type="Proteomes" id="UP000035900"/>
    </source>
</evidence>
<dbReference type="AlphaFoldDB" id="A0A0J7IZA4"/>
<dbReference type="InterPro" id="IPR054765">
    <property type="entry name" value="SLBB_dom"/>
</dbReference>
<reference evidence="19 20" key="1">
    <citation type="journal article" date="2004" name="Int. J. Syst. Evol. Microbiol.">
        <title>Kaistella koreensis gen. nov., sp. nov., a novel member of the Chryseobacterium-Bergeyella-Riemerella branch.</title>
        <authorList>
            <person name="Kim M.K."/>
            <person name="Im W.T."/>
            <person name="Shin Y.K."/>
            <person name="Lim J.H."/>
            <person name="Kim S.H."/>
            <person name="Lee B.C."/>
            <person name="Park M.Y."/>
            <person name="Lee K.Y."/>
            <person name="Lee S.T."/>
        </authorList>
    </citation>
    <scope>NUCLEOTIDE SEQUENCE [LARGE SCALE GENOMIC DNA]</scope>
    <source>
        <strain evidence="19 20">CCUG 49689</strain>
    </source>
</reference>
<evidence type="ECO:0000256" key="5">
    <source>
        <dbReference type="ARBA" id="ARBA00022597"/>
    </source>
</evidence>
<keyword evidence="15" id="KW-1133">Transmembrane helix</keyword>
<evidence type="ECO:0000256" key="16">
    <source>
        <dbReference type="SAM" id="SignalP"/>
    </source>
</evidence>
<dbReference type="InterPro" id="IPR049712">
    <property type="entry name" value="Poly_export"/>
</dbReference>
<feature type="signal peptide" evidence="16">
    <location>
        <begin position="1"/>
        <end position="17"/>
    </location>
</feature>
<dbReference type="Pfam" id="PF22461">
    <property type="entry name" value="SLBB_2"/>
    <property type="match status" value="1"/>
</dbReference>
<keyword evidence="9" id="KW-0406">Ion transport</keyword>
<name>A0A0J7IZA4_9FLAO</name>
<protein>
    <submittedName>
        <fullName evidence="19">Sugar transporter</fullName>
    </submittedName>
</protein>
<dbReference type="PATRIC" id="fig|1304281.5.peg.1729"/>
<comment type="caution">
    <text evidence="19">The sequence shown here is derived from an EMBL/GenBank/DDBJ whole genome shotgun (WGS) entry which is preliminary data.</text>
</comment>
<dbReference type="PANTHER" id="PTHR33619:SF3">
    <property type="entry name" value="POLYSACCHARIDE EXPORT PROTEIN GFCE-RELATED"/>
    <property type="match status" value="1"/>
</dbReference>
<evidence type="ECO:0000256" key="15">
    <source>
        <dbReference type="SAM" id="Phobius"/>
    </source>
</evidence>
<keyword evidence="10" id="KW-0626">Porin</keyword>
<dbReference type="GO" id="GO:0015159">
    <property type="term" value="F:polysaccharide transmembrane transporter activity"/>
    <property type="evidence" value="ECO:0007669"/>
    <property type="project" value="InterPro"/>
</dbReference>
<feature type="domain" description="SLBB" evidence="18">
    <location>
        <begin position="154"/>
        <end position="233"/>
    </location>
</feature>
<keyword evidence="3" id="KW-0813">Transport</keyword>
<dbReference type="OrthoDB" id="662756at2"/>
<evidence type="ECO:0000256" key="12">
    <source>
        <dbReference type="ARBA" id="ARBA00023139"/>
    </source>
</evidence>
<evidence type="ECO:0000256" key="4">
    <source>
        <dbReference type="ARBA" id="ARBA00022452"/>
    </source>
</evidence>
<evidence type="ECO:0000313" key="19">
    <source>
        <dbReference type="EMBL" id="KMQ71124.1"/>
    </source>
</evidence>
<gene>
    <name evidence="19" type="ORF">ACM44_08050</name>
</gene>
<dbReference type="STRING" id="1304281.ACM44_08050"/>
<dbReference type="GO" id="GO:0006811">
    <property type="term" value="P:monoatomic ion transport"/>
    <property type="evidence" value="ECO:0007669"/>
    <property type="project" value="UniProtKB-KW"/>
</dbReference>
<dbReference type="Pfam" id="PF02563">
    <property type="entry name" value="Poly_export"/>
    <property type="match status" value="1"/>
</dbReference>
<evidence type="ECO:0000256" key="6">
    <source>
        <dbReference type="ARBA" id="ARBA00022692"/>
    </source>
</evidence>
<keyword evidence="5 19" id="KW-0762">Sugar transport</keyword>
<evidence type="ECO:0000256" key="1">
    <source>
        <dbReference type="ARBA" id="ARBA00004571"/>
    </source>
</evidence>
<dbReference type="Gene3D" id="3.10.560.10">
    <property type="entry name" value="Outer membrane lipoprotein wza domain like"/>
    <property type="match status" value="1"/>
</dbReference>